<sequence length="89" mass="10548">MSSSFYGVSRRFDHIRRCWGGSRGRFTPHQWRSFSVCDWLTVFHSLTPQHLLRRSISFCSSFCSFGEIFLGVLQRKVRRNDLRSAQWST</sequence>
<name>A0A8H3WST3_9PEZI</name>
<proteinExistence type="predicted"/>
<evidence type="ECO:0000313" key="1">
    <source>
        <dbReference type="EMBL" id="KAF0332509.1"/>
    </source>
</evidence>
<accession>A0A8H3WST3</accession>
<dbReference type="Proteomes" id="UP000434172">
    <property type="component" value="Unassembled WGS sequence"/>
</dbReference>
<comment type="caution">
    <text evidence="1">The sequence shown here is derived from an EMBL/GenBank/DDBJ whole genome shotgun (WGS) entry which is preliminary data.</text>
</comment>
<gene>
    <name evidence="1" type="ORF">GQ607_000525</name>
</gene>
<evidence type="ECO:0000313" key="2">
    <source>
        <dbReference type="Proteomes" id="UP000434172"/>
    </source>
</evidence>
<dbReference type="AlphaFoldDB" id="A0A8H3WST3"/>
<keyword evidence="2" id="KW-1185">Reference proteome</keyword>
<protein>
    <submittedName>
        <fullName evidence="1">Uncharacterized protein</fullName>
    </submittedName>
</protein>
<organism evidence="1 2">
    <name type="scientific">Colletotrichum asianum</name>
    <dbReference type="NCBI Taxonomy" id="702518"/>
    <lineage>
        <taxon>Eukaryota</taxon>
        <taxon>Fungi</taxon>
        <taxon>Dikarya</taxon>
        <taxon>Ascomycota</taxon>
        <taxon>Pezizomycotina</taxon>
        <taxon>Sordariomycetes</taxon>
        <taxon>Hypocreomycetidae</taxon>
        <taxon>Glomerellales</taxon>
        <taxon>Glomerellaceae</taxon>
        <taxon>Colletotrichum</taxon>
        <taxon>Colletotrichum gloeosporioides species complex</taxon>
    </lineage>
</organism>
<dbReference type="EMBL" id="WOWK01000001">
    <property type="protein sequence ID" value="KAF0332509.1"/>
    <property type="molecule type" value="Genomic_DNA"/>
</dbReference>
<reference evidence="1 2" key="1">
    <citation type="submission" date="2019-12" db="EMBL/GenBank/DDBJ databases">
        <title>A genome sequence resource for the geographically widespread anthracnose pathogen Colletotrichum asianum.</title>
        <authorList>
            <person name="Meng Y."/>
        </authorList>
    </citation>
    <scope>NUCLEOTIDE SEQUENCE [LARGE SCALE GENOMIC DNA]</scope>
    <source>
        <strain evidence="1 2">ICMP 18580</strain>
    </source>
</reference>